<proteinExistence type="predicted"/>
<reference evidence="1" key="1">
    <citation type="journal article" date="2021" name="Proc. Natl. Acad. Sci. U.S.A.">
        <title>A Catalog of Tens of Thousands of Viruses from Human Metagenomes Reveals Hidden Associations with Chronic Diseases.</title>
        <authorList>
            <person name="Tisza M.J."/>
            <person name="Buck C.B."/>
        </authorList>
    </citation>
    <scope>NUCLEOTIDE SEQUENCE</scope>
    <source>
        <strain evidence="1">CtWeH21</strain>
    </source>
</reference>
<name>A0A8S5PF92_9CAUD</name>
<dbReference type="InterPro" id="IPR027417">
    <property type="entry name" value="P-loop_NTPase"/>
</dbReference>
<dbReference type="EMBL" id="BK015419">
    <property type="protein sequence ID" value="DAE05847.1"/>
    <property type="molecule type" value="Genomic_DNA"/>
</dbReference>
<evidence type="ECO:0000313" key="1">
    <source>
        <dbReference type="EMBL" id="DAE05847.1"/>
    </source>
</evidence>
<dbReference type="Gene3D" id="3.40.50.300">
    <property type="entry name" value="P-loop containing nucleotide triphosphate hydrolases"/>
    <property type="match status" value="2"/>
</dbReference>
<organism evidence="1">
    <name type="scientific">Podoviridae sp. ctWeH21</name>
    <dbReference type="NCBI Taxonomy" id="2825255"/>
    <lineage>
        <taxon>Viruses</taxon>
        <taxon>Duplodnaviria</taxon>
        <taxon>Heunggongvirae</taxon>
        <taxon>Uroviricota</taxon>
        <taxon>Caudoviricetes</taxon>
    </lineage>
</organism>
<accession>A0A8S5PF92</accession>
<sequence>MATNTRKVSKNTRVSDLITVEDVKKWEPDVPVIIEAGTGVGKSYFIKNTLYDIAKEEDQKILFLIHRRKCVDQFVMEIEADGKDDVIDIVTYQKFSMHKRCSDFDDEFNPYDYGYIVSDEYHYFTEDASFNDTTDVAYDMIMECTTAVKIFMSATGENIESYMRDYLADNAQKLCIREGIKPLKYKIPTNWSFINQLYFFYREDAFKHKAEEVIGNGTKAIFFIESAKKAYELYKQFEDNAIFCCSESNKDYAKYMNKEKLSQMLENERFEENLLITTACLDAGVNIKDKDVKEVMIDIRDFGSLIQCMGRRRIGRRKDNGAYSEKIDVYVRARTNEQLGGMITQIKKNITPAQFLDFNGEDEFYREYPRFNANVDKSGIIYTDKKDNCLKVNELMLKKKESDIELYNKMINLNDYGYCAYLADKFERTHKYDRLGNIIKWKYEIYEPEYINIMFTLERYANDKTEFCDKSQKDELVQELAIRKDRRIVKTAKTINERLLQMGIPYKINEKRTKRKIDGRSKDVRLWTIVRVRI</sequence>
<protein>
    <submittedName>
        <fullName evidence="1">Chromatin remodeling complex ATPase</fullName>
    </submittedName>
</protein>
<dbReference type="SUPFAM" id="SSF52540">
    <property type="entry name" value="P-loop containing nucleoside triphosphate hydrolases"/>
    <property type="match status" value="1"/>
</dbReference>